<dbReference type="EMBL" id="FMCW01000002">
    <property type="protein sequence ID" value="SCE68189.1"/>
    <property type="molecule type" value="Genomic_DNA"/>
</dbReference>
<dbReference type="RefSeq" id="WP_091275427.1">
    <property type="nucleotide sequence ID" value="NZ_FMCW01000002.1"/>
</dbReference>
<dbReference type="NCBIfam" id="TIGR01509">
    <property type="entry name" value="HAD-SF-IA-v3"/>
    <property type="match status" value="1"/>
</dbReference>
<sequence length="226" mass="23476">MTTVLAPLVGRARVVLLDFDGPVCGVFARHPAPAVAHDLRRLLADRGVPLPAGIRHEPDPLAVLRFTATLGRPAVVRLVDEALTRAEVTAARTAAPTPYGRQAILAAHRAGRRVAVVSNNSAACVRAYLSSRRLTSYVQPVVGRPEGAPGRMKPDPYPVLAALRELAAEPADCVLVGDSATDIKAAHAAGVAAIGYANKPGKRARLAAADAVVDSMAELVTALGEG</sequence>
<accession>A0A1C4U991</accession>
<name>A0A1C4U991_9ACTN</name>
<protein>
    <submittedName>
        <fullName evidence="1">Haloacid dehalogenase superfamily, subfamily IA, variant 3 with third motif having DD or ED</fullName>
    </submittedName>
</protein>
<proteinExistence type="predicted"/>
<evidence type="ECO:0000313" key="2">
    <source>
        <dbReference type="Proteomes" id="UP000199375"/>
    </source>
</evidence>
<dbReference type="PANTHER" id="PTHR43434">
    <property type="entry name" value="PHOSPHOGLYCOLATE PHOSPHATASE"/>
    <property type="match status" value="1"/>
</dbReference>
<dbReference type="Pfam" id="PF00702">
    <property type="entry name" value="Hydrolase"/>
    <property type="match status" value="1"/>
</dbReference>
<dbReference type="Gene3D" id="3.40.50.1000">
    <property type="entry name" value="HAD superfamily/HAD-like"/>
    <property type="match status" value="1"/>
</dbReference>
<dbReference type="InterPro" id="IPR050155">
    <property type="entry name" value="HAD-like_hydrolase_sf"/>
</dbReference>
<evidence type="ECO:0000313" key="1">
    <source>
        <dbReference type="EMBL" id="SCE68189.1"/>
    </source>
</evidence>
<dbReference type="PANTHER" id="PTHR43434:SF1">
    <property type="entry name" value="PHOSPHOGLYCOLATE PHOSPHATASE"/>
    <property type="match status" value="1"/>
</dbReference>
<dbReference type="GO" id="GO:0005829">
    <property type="term" value="C:cytosol"/>
    <property type="evidence" value="ECO:0007669"/>
    <property type="project" value="TreeGrafter"/>
</dbReference>
<dbReference type="GO" id="GO:0006281">
    <property type="term" value="P:DNA repair"/>
    <property type="evidence" value="ECO:0007669"/>
    <property type="project" value="TreeGrafter"/>
</dbReference>
<dbReference type="GO" id="GO:0008967">
    <property type="term" value="F:phosphoglycolate phosphatase activity"/>
    <property type="evidence" value="ECO:0007669"/>
    <property type="project" value="TreeGrafter"/>
</dbReference>
<dbReference type="InterPro" id="IPR023214">
    <property type="entry name" value="HAD_sf"/>
</dbReference>
<dbReference type="InterPro" id="IPR036412">
    <property type="entry name" value="HAD-like_sf"/>
</dbReference>
<reference evidence="1 2" key="1">
    <citation type="submission" date="2016-06" db="EMBL/GenBank/DDBJ databases">
        <authorList>
            <person name="Kjaerup R.B."/>
            <person name="Dalgaard T.S."/>
            <person name="Juul-Madsen H.R."/>
        </authorList>
    </citation>
    <scope>NUCLEOTIDE SEQUENCE [LARGE SCALE GENOMIC DNA]</scope>
    <source>
        <strain evidence="1 2">DSM 45626</strain>
    </source>
</reference>
<organism evidence="1 2">
    <name type="scientific">Micromonospora haikouensis</name>
    <dbReference type="NCBI Taxonomy" id="686309"/>
    <lineage>
        <taxon>Bacteria</taxon>
        <taxon>Bacillati</taxon>
        <taxon>Actinomycetota</taxon>
        <taxon>Actinomycetes</taxon>
        <taxon>Micromonosporales</taxon>
        <taxon>Micromonosporaceae</taxon>
        <taxon>Micromonospora</taxon>
    </lineage>
</organism>
<dbReference type="Proteomes" id="UP000199375">
    <property type="component" value="Unassembled WGS sequence"/>
</dbReference>
<dbReference type="SUPFAM" id="SSF56784">
    <property type="entry name" value="HAD-like"/>
    <property type="match status" value="1"/>
</dbReference>
<dbReference type="AlphaFoldDB" id="A0A1C4U991"/>
<dbReference type="InterPro" id="IPR006439">
    <property type="entry name" value="HAD-SF_hydro_IA"/>
</dbReference>
<dbReference type="CDD" id="cd01427">
    <property type="entry name" value="HAD_like"/>
    <property type="match status" value="1"/>
</dbReference>
<gene>
    <name evidence="1" type="ORF">GA0070558_102312</name>
</gene>